<dbReference type="EMBL" id="PDPS01000035">
    <property type="protein sequence ID" value="PID56368.1"/>
    <property type="molecule type" value="Genomic_DNA"/>
</dbReference>
<accession>A0A2G6E3N1</accession>
<sequence length="69" mass="8051">MQGILISLITIYQKYISPFFPPTCRFYPTCSEYGIQALRRYGALKGSWLTLWRLMRCQPFSKGGNDPLR</sequence>
<dbReference type="GO" id="GO:0005886">
    <property type="term" value="C:plasma membrane"/>
    <property type="evidence" value="ECO:0007669"/>
    <property type="project" value="UniProtKB-SubCell"/>
</dbReference>
<keyword evidence="1" id="KW-0472">Membrane</keyword>
<reference evidence="2 3" key="1">
    <citation type="submission" date="2017-10" db="EMBL/GenBank/DDBJ databases">
        <title>Novel microbial diversity and functional potential in the marine mammal oral microbiome.</title>
        <authorList>
            <person name="Dudek N.K."/>
            <person name="Sun C.L."/>
            <person name="Burstein D."/>
            <person name="Kantor R.S."/>
            <person name="Aliaga Goltsman D.S."/>
            <person name="Bik E.M."/>
            <person name="Thomas B.C."/>
            <person name="Banfield J.F."/>
            <person name="Relman D.A."/>
        </authorList>
    </citation>
    <scope>NUCLEOTIDE SEQUENCE [LARGE SCALE GENOMIC DNA]</scope>
    <source>
        <strain evidence="2">DOLZORAL124_49_17</strain>
    </source>
</reference>
<gene>
    <name evidence="2" type="ORF">CSB45_11840</name>
</gene>
<proteinExistence type="inferred from homology"/>
<comment type="subcellular location">
    <subcellularLocation>
        <location evidence="1">Cell membrane</location>
        <topology evidence="1">Peripheral membrane protein</topology>
        <orientation evidence="1">Cytoplasmic side</orientation>
    </subcellularLocation>
</comment>
<dbReference type="NCBIfam" id="TIGR00278">
    <property type="entry name" value="membrane protein insertion efficiency factor YidD"/>
    <property type="match status" value="1"/>
</dbReference>
<dbReference type="PANTHER" id="PTHR33383:SF1">
    <property type="entry name" value="MEMBRANE PROTEIN INSERTION EFFICIENCY FACTOR-RELATED"/>
    <property type="match status" value="1"/>
</dbReference>
<dbReference type="HAMAP" id="MF_00386">
    <property type="entry name" value="UPF0161_YidD"/>
    <property type="match status" value="1"/>
</dbReference>
<dbReference type="InterPro" id="IPR002696">
    <property type="entry name" value="Membr_insert_effic_factor_YidD"/>
</dbReference>
<protein>
    <recommendedName>
        <fullName evidence="1">Putative membrane protein insertion efficiency factor</fullName>
    </recommendedName>
</protein>
<evidence type="ECO:0000313" key="3">
    <source>
        <dbReference type="Proteomes" id="UP000229740"/>
    </source>
</evidence>
<name>A0A2G6E3N1_9BACT</name>
<comment type="similarity">
    <text evidence="1">Belongs to the UPF0161 family.</text>
</comment>
<dbReference type="Proteomes" id="UP000229740">
    <property type="component" value="Unassembled WGS sequence"/>
</dbReference>
<dbReference type="AlphaFoldDB" id="A0A2G6E3N1"/>
<dbReference type="PANTHER" id="PTHR33383">
    <property type="entry name" value="MEMBRANE PROTEIN INSERTION EFFICIENCY FACTOR-RELATED"/>
    <property type="match status" value="1"/>
</dbReference>
<dbReference type="Pfam" id="PF01809">
    <property type="entry name" value="YidD"/>
    <property type="match status" value="1"/>
</dbReference>
<keyword evidence="1" id="KW-1003">Cell membrane</keyword>
<comment type="function">
    <text evidence="1">Could be involved in insertion of integral membrane proteins into the membrane.</text>
</comment>
<evidence type="ECO:0000256" key="1">
    <source>
        <dbReference type="HAMAP-Rule" id="MF_00386"/>
    </source>
</evidence>
<evidence type="ECO:0000313" key="2">
    <source>
        <dbReference type="EMBL" id="PID56368.1"/>
    </source>
</evidence>
<dbReference type="SMART" id="SM01234">
    <property type="entry name" value="Haemolytic"/>
    <property type="match status" value="1"/>
</dbReference>
<comment type="caution">
    <text evidence="2">The sequence shown here is derived from an EMBL/GenBank/DDBJ whole genome shotgun (WGS) entry which is preliminary data.</text>
</comment>
<organism evidence="2 3">
    <name type="scientific">candidate division KSB3 bacterium</name>
    <dbReference type="NCBI Taxonomy" id="2044937"/>
    <lineage>
        <taxon>Bacteria</taxon>
        <taxon>candidate division KSB3</taxon>
    </lineage>
</organism>